<sequence>MEKVLTSEKEEIIDNNLKYTLFSWQKQAGIKPLVIDRAEGVYIWDKSGKRILDFSSQLVNVNIGHGHPAVADAVLKQMQEVSYVYPGMVTKARGELAKKLAAVAPGILTKTFFTLGGAEAIENAIKMARLVTGRHKIVTLYQSYHGATYGAMTAGGDPRKLPSDSQQMPNVVHVENPYFYRDPWHSATPEECGERAAEHFERVVGYEGPGNIAAVIMEGESGSSGCIKYPQGYLKKVKTICEKHGILFIADEVMSGFGRTGKWFGIQHHDVEPDMLCFAKGVTSGYLPLGGLMVTGEIARNFDDKPLPLGLTYSAHPVSCAAGSAVMDVYENEGLIENAARMGEYLESRVEELMQQHPSIGDFRNTGLLGCLELVKNRETKEPMAPWNANAAEMAIMNQVQAKLSELGMYTMVRWNFIFIAPPLTITEAQIDEGLEMISEALKIADAYCY</sequence>
<dbReference type="Gene3D" id="3.90.1150.10">
    <property type="entry name" value="Aspartate Aminotransferase, domain 1"/>
    <property type="match status" value="1"/>
</dbReference>
<dbReference type="EMBL" id="VTWT01000001">
    <property type="protein sequence ID" value="KAA9345831.1"/>
    <property type="molecule type" value="Genomic_DNA"/>
</dbReference>
<evidence type="ECO:0000256" key="4">
    <source>
        <dbReference type="RuleBase" id="RU003560"/>
    </source>
</evidence>
<keyword evidence="5" id="KW-0032">Aminotransferase</keyword>
<dbReference type="NCBIfam" id="NF004718">
    <property type="entry name" value="PRK06062.1"/>
    <property type="match status" value="1"/>
</dbReference>
<accession>A0A5N1J4K4</accession>
<evidence type="ECO:0000256" key="3">
    <source>
        <dbReference type="ARBA" id="ARBA00022898"/>
    </source>
</evidence>
<proteinExistence type="inferred from homology"/>
<evidence type="ECO:0000313" key="6">
    <source>
        <dbReference type="Proteomes" id="UP000326570"/>
    </source>
</evidence>
<dbReference type="PANTHER" id="PTHR43094:SF1">
    <property type="entry name" value="AMINOTRANSFERASE CLASS-III"/>
    <property type="match status" value="1"/>
</dbReference>
<dbReference type="RefSeq" id="WP_150901974.1">
    <property type="nucleotide sequence ID" value="NZ_VTWT01000001.1"/>
</dbReference>
<evidence type="ECO:0000313" key="5">
    <source>
        <dbReference type="EMBL" id="KAA9345831.1"/>
    </source>
</evidence>
<dbReference type="InterPro" id="IPR015424">
    <property type="entry name" value="PyrdxlP-dep_Trfase"/>
</dbReference>
<dbReference type="AlphaFoldDB" id="A0A5N1J4K4"/>
<dbReference type="GO" id="GO:0005829">
    <property type="term" value="C:cytosol"/>
    <property type="evidence" value="ECO:0007669"/>
    <property type="project" value="TreeGrafter"/>
</dbReference>
<dbReference type="Pfam" id="PF00202">
    <property type="entry name" value="Aminotran_3"/>
    <property type="match status" value="1"/>
</dbReference>
<reference evidence="5 6" key="1">
    <citation type="submission" date="2019-09" db="EMBL/GenBank/DDBJ databases">
        <title>Genome sequence of Adhaeribacter sp. M2.</title>
        <authorList>
            <person name="Srinivasan S."/>
        </authorList>
    </citation>
    <scope>NUCLEOTIDE SEQUENCE [LARGE SCALE GENOMIC DNA]</scope>
    <source>
        <strain evidence="5 6">M2</strain>
    </source>
</reference>
<dbReference type="InterPro" id="IPR015421">
    <property type="entry name" value="PyrdxlP-dep_Trfase_major"/>
</dbReference>
<gene>
    <name evidence="5" type="ORF">F0P94_01745</name>
</gene>
<dbReference type="SUPFAM" id="SSF53383">
    <property type="entry name" value="PLP-dependent transferases"/>
    <property type="match status" value="1"/>
</dbReference>
<name>A0A5N1J4K4_9BACT</name>
<dbReference type="Gene3D" id="3.40.640.10">
    <property type="entry name" value="Type I PLP-dependent aspartate aminotransferase-like (Major domain)"/>
    <property type="match status" value="1"/>
</dbReference>
<comment type="similarity">
    <text evidence="2 4">Belongs to the class-III pyridoxal-phosphate-dependent aminotransferase family.</text>
</comment>
<dbReference type="PROSITE" id="PS00600">
    <property type="entry name" value="AA_TRANSFER_CLASS_3"/>
    <property type="match status" value="1"/>
</dbReference>
<dbReference type="PANTHER" id="PTHR43094">
    <property type="entry name" value="AMINOTRANSFERASE"/>
    <property type="match status" value="1"/>
</dbReference>
<dbReference type="GO" id="GO:0008483">
    <property type="term" value="F:transaminase activity"/>
    <property type="evidence" value="ECO:0007669"/>
    <property type="project" value="UniProtKB-KW"/>
</dbReference>
<comment type="cofactor">
    <cofactor evidence="1">
        <name>pyridoxal 5'-phosphate</name>
        <dbReference type="ChEBI" id="CHEBI:597326"/>
    </cofactor>
</comment>
<protein>
    <submittedName>
        <fullName evidence="5">Aminotransferase class III-fold pyridoxal phosphate-dependent enzyme</fullName>
    </submittedName>
</protein>
<dbReference type="Proteomes" id="UP000326570">
    <property type="component" value="Unassembled WGS sequence"/>
</dbReference>
<keyword evidence="6" id="KW-1185">Reference proteome</keyword>
<keyword evidence="5" id="KW-0808">Transferase</keyword>
<dbReference type="InterPro" id="IPR015422">
    <property type="entry name" value="PyrdxlP-dep_Trfase_small"/>
</dbReference>
<dbReference type="InterPro" id="IPR049704">
    <property type="entry name" value="Aminotrans_3_PPA_site"/>
</dbReference>
<dbReference type="CDD" id="cd00610">
    <property type="entry name" value="OAT_like"/>
    <property type="match status" value="1"/>
</dbReference>
<dbReference type="GO" id="GO:0030170">
    <property type="term" value="F:pyridoxal phosphate binding"/>
    <property type="evidence" value="ECO:0007669"/>
    <property type="project" value="InterPro"/>
</dbReference>
<dbReference type="InterPro" id="IPR005814">
    <property type="entry name" value="Aminotrans_3"/>
</dbReference>
<evidence type="ECO:0000256" key="1">
    <source>
        <dbReference type="ARBA" id="ARBA00001933"/>
    </source>
</evidence>
<organism evidence="5 6">
    <name type="scientific">Adhaeribacter soli</name>
    <dbReference type="NCBI Taxonomy" id="2607655"/>
    <lineage>
        <taxon>Bacteria</taxon>
        <taxon>Pseudomonadati</taxon>
        <taxon>Bacteroidota</taxon>
        <taxon>Cytophagia</taxon>
        <taxon>Cytophagales</taxon>
        <taxon>Hymenobacteraceae</taxon>
        <taxon>Adhaeribacter</taxon>
    </lineage>
</organism>
<evidence type="ECO:0000256" key="2">
    <source>
        <dbReference type="ARBA" id="ARBA00008954"/>
    </source>
</evidence>
<comment type="caution">
    <text evidence="5">The sequence shown here is derived from an EMBL/GenBank/DDBJ whole genome shotgun (WGS) entry which is preliminary data.</text>
</comment>
<keyword evidence="3 4" id="KW-0663">Pyridoxal phosphate</keyword>